<name>B4W2F8_9CYAN</name>
<sequence>MFKRKSDRTQPLILSWTTLSEAEGFHVVYFESSQDLEMADVDIGEVLLAIARQISQSLTDIALVEPRRLRERLNRYLGPQKNQLVDAINQELIEPAIASLKAIGKNGLVVIVDNLDRLDSRPLDEVVADCGEENRQAAQQAAKTTQEAAQIAQNEAQEGTRLEREGTNAIKEFAYQPLNALVAAMEPTHRTQGASGYCQQRQL</sequence>
<organism evidence="1 2">
    <name type="scientific">Coleofasciculus chthonoplastes PCC 7420</name>
    <dbReference type="NCBI Taxonomy" id="118168"/>
    <lineage>
        <taxon>Bacteria</taxon>
        <taxon>Bacillati</taxon>
        <taxon>Cyanobacteriota</taxon>
        <taxon>Cyanophyceae</taxon>
        <taxon>Coleofasciculales</taxon>
        <taxon>Coleofasciculaceae</taxon>
        <taxon>Coleofasciculus</taxon>
    </lineage>
</organism>
<keyword evidence="2" id="KW-1185">Reference proteome</keyword>
<reference evidence="1 2" key="1">
    <citation type="submission" date="2008-07" db="EMBL/GenBank/DDBJ databases">
        <authorList>
            <person name="Tandeau de Marsac N."/>
            <person name="Ferriera S."/>
            <person name="Johnson J."/>
            <person name="Kravitz S."/>
            <person name="Beeson K."/>
            <person name="Sutton G."/>
            <person name="Rogers Y.-H."/>
            <person name="Friedman R."/>
            <person name="Frazier M."/>
            <person name="Venter J.C."/>
        </authorList>
    </citation>
    <scope>NUCLEOTIDE SEQUENCE [LARGE SCALE GENOMIC DNA]</scope>
    <source>
        <strain evidence="1 2">PCC 7420</strain>
    </source>
</reference>
<dbReference type="STRING" id="118168.MC7420_5206"/>
<accession>B4W2F8</accession>
<dbReference type="Proteomes" id="UP000003835">
    <property type="component" value="Unassembled WGS sequence"/>
</dbReference>
<protein>
    <submittedName>
        <fullName evidence="1">Uncharacterized protein</fullName>
    </submittedName>
</protein>
<dbReference type="HOGENOM" id="CLU_1346973_0_0_3"/>
<dbReference type="eggNOG" id="COG0468">
    <property type="taxonomic scope" value="Bacteria"/>
</dbReference>
<evidence type="ECO:0000313" key="1">
    <source>
        <dbReference type="EMBL" id="EDX71581.1"/>
    </source>
</evidence>
<dbReference type="AlphaFoldDB" id="B4W2F8"/>
<dbReference type="EMBL" id="DS989871">
    <property type="protein sequence ID" value="EDX71581.1"/>
    <property type="molecule type" value="Genomic_DNA"/>
</dbReference>
<evidence type="ECO:0000313" key="2">
    <source>
        <dbReference type="Proteomes" id="UP000003835"/>
    </source>
</evidence>
<proteinExistence type="predicted"/>
<dbReference type="RefSeq" id="WP_006105525.1">
    <property type="nucleotide sequence ID" value="NZ_DS989871.1"/>
</dbReference>
<gene>
    <name evidence="1" type="ORF">MC7420_5206</name>
</gene>